<protein>
    <submittedName>
        <fullName evidence="4">Iron-regulated protein</fullName>
    </submittedName>
</protein>
<feature type="domain" description="PDZ" evidence="3">
    <location>
        <begin position="328"/>
        <end position="396"/>
    </location>
</feature>
<dbReference type="AlphaFoldDB" id="A0A2N6D0E2"/>
<reference evidence="4 5" key="1">
    <citation type="submission" date="2017-11" db="EMBL/GenBank/DDBJ databases">
        <title>Genome-resolved metagenomics identifies genetic mobility, metabolic interactions, and unexpected diversity in perchlorate-reducing communities.</title>
        <authorList>
            <person name="Barnum T.P."/>
            <person name="Figueroa I.A."/>
            <person name="Carlstrom C.I."/>
            <person name="Lucas L.N."/>
            <person name="Engelbrektson A.L."/>
            <person name="Coates J.D."/>
        </authorList>
    </citation>
    <scope>NUCLEOTIDE SEQUENCE [LARGE SCALE GENOMIC DNA]</scope>
    <source>
        <strain evidence="4">BM301</strain>
    </source>
</reference>
<dbReference type="SUPFAM" id="SSF50156">
    <property type="entry name" value="PDZ domain-like"/>
    <property type="match status" value="1"/>
</dbReference>
<comment type="caution">
    <text evidence="4">The sequence shown here is derived from an EMBL/GenBank/DDBJ whole genome shotgun (WGS) entry which is preliminary data.</text>
</comment>
<dbReference type="PROSITE" id="PS50106">
    <property type="entry name" value="PDZ"/>
    <property type="match status" value="1"/>
</dbReference>
<dbReference type="InterPro" id="IPR001478">
    <property type="entry name" value="PDZ"/>
</dbReference>
<dbReference type="SUPFAM" id="SSF159501">
    <property type="entry name" value="EreA/ChaN-like"/>
    <property type="match status" value="1"/>
</dbReference>
<feature type="signal peptide" evidence="2">
    <location>
        <begin position="1"/>
        <end position="34"/>
    </location>
</feature>
<evidence type="ECO:0000313" key="4">
    <source>
        <dbReference type="EMBL" id="PLX63138.1"/>
    </source>
</evidence>
<name>A0A2N6D0E2_9GAMM</name>
<sequence length="412" mass="46237">MSDRMSCSQREPVMVITRCPLPLPLIFSSLFLVACGNAAVNQRSASGHDYHPDKQTSKQEETRPAVATVLDLHQSLDLKTLTPVLATRRVVYVGESHDNYAHHRAQLAVIEALYESGADLAIGMEMFQQPYQQYLDDYIAGKISEAEMLRKTEWYERWVYDYRFYRPILNFAKENGIPVIALNVPREITRRVSKAGLKSLSEEERGQVPADIDYSDQAYTDRLKQIFNQHGKEISQDFERFLQVQLLWDEGMAERAAAYLMEQPQKQLVILAGSGHLMHSSGIPNRIQRRQQVSSAVVLPGGDLKIEPGIADFMLFPEAAELPPAAVMGIYMEKADNGVLVSGVLKEGAAELGGVERDDIILAFDGEVVASPNDLRIQLLKKKPGDDARLTLLRRRILFGDKQLEVNLTLGQ</sequence>
<organism evidence="4 5">
    <name type="scientific">Sedimenticola selenatireducens</name>
    <dbReference type="NCBI Taxonomy" id="191960"/>
    <lineage>
        <taxon>Bacteria</taxon>
        <taxon>Pseudomonadati</taxon>
        <taxon>Pseudomonadota</taxon>
        <taxon>Gammaproteobacteria</taxon>
        <taxon>Chromatiales</taxon>
        <taxon>Sedimenticolaceae</taxon>
        <taxon>Sedimenticola</taxon>
    </lineage>
</organism>
<dbReference type="EMBL" id="PKUN01000002">
    <property type="protein sequence ID" value="PLX63138.1"/>
    <property type="molecule type" value="Genomic_DNA"/>
</dbReference>
<feature type="region of interest" description="Disordered" evidence="1">
    <location>
        <begin position="43"/>
        <end position="62"/>
    </location>
</feature>
<dbReference type="Pfam" id="PF04187">
    <property type="entry name" value="Cofac_haem_bdg"/>
    <property type="match status" value="1"/>
</dbReference>
<evidence type="ECO:0000259" key="3">
    <source>
        <dbReference type="PROSITE" id="PS50106"/>
    </source>
</evidence>
<keyword evidence="2" id="KW-0732">Signal</keyword>
<dbReference type="CDD" id="cd14727">
    <property type="entry name" value="ChanN-like"/>
    <property type="match status" value="1"/>
</dbReference>
<dbReference type="PROSITE" id="PS51257">
    <property type="entry name" value="PROKAR_LIPOPROTEIN"/>
    <property type="match status" value="1"/>
</dbReference>
<dbReference type="InterPro" id="IPR036034">
    <property type="entry name" value="PDZ_sf"/>
</dbReference>
<dbReference type="Gene3D" id="2.30.42.10">
    <property type="match status" value="1"/>
</dbReference>
<accession>A0A2N6D0E2</accession>
<evidence type="ECO:0000313" key="5">
    <source>
        <dbReference type="Proteomes" id="UP000235015"/>
    </source>
</evidence>
<dbReference type="Pfam" id="PF13180">
    <property type="entry name" value="PDZ_2"/>
    <property type="match status" value="1"/>
</dbReference>
<dbReference type="STRING" id="1111735.GCA_000428045_02720"/>
<feature type="compositionally biased region" description="Basic and acidic residues" evidence="1">
    <location>
        <begin position="46"/>
        <end position="62"/>
    </location>
</feature>
<evidence type="ECO:0000256" key="2">
    <source>
        <dbReference type="SAM" id="SignalP"/>
    </source>
</evidence>
<evidence type="ECO:0000256" key="1">
    <source>
        <dbReference type="SAM" id="MobiDB-lite"/>
    </source>
</evidence>
<gene>
    <name evidence="4" type="ORF">C0630_02995</name>
</gene>
<proteinExistence type="predicted"/>
<dbReference type="Proteomes" id="UP000235015">
    <property type="component" value="Unassembled WGS sequence"/>
</dbReference>
<dbReference type="InterPro" id="IPR007314">
    <property type="entry name" value="Cofac_haem-bd_dom"/>
</dbReference>
<dbReference type="Gene3D" id="3.40.50.11550">
    <property type="match status" value="1"/>
</dbReference>
<feature type="chain" id="PRO_5014646172" evidence="2">
    <location>
        <begin position="35"/>
        <end position="412"/>
    </location>
</feature>
<dbReference type="SMART" id="SM00228">
    <property type="entry name" value="PDZ"/>
    <property type="match status" value="1"/>
</dbReference>